<evidence type="ECO:0000256" key="2">
    <source>
        <dbReference type="ARBA" id="ARBA00023125"/>
    </source>
</evidence>
<dbReference type="SMART" id="SM00342">
    <property type="entry name" value="HTH_ARAC"/>
    <property type="match status" value="1"/>
</dbReference>
<dbReference type="SUPFAM" id="SSF46689">
    <property type="entry name" value="Homeodomain-like"/>
    <property type="match status" value="2"/>
</dbReference>
<proteinExistence type="predicted"/>
<dbReference type="PANTHER" id="PTHR47504">
    <property type="entry name" value="RIGHT ORIGIN-BINDING PROTEIN"/>
    <property type="match status" value="1"/>
</dbReference>
<accession>A0ABT7L2R5</accession>
<evidence type="ECO:0000256" key="3">
    <source>
        <dbReference type="ARBA" id="ARBA00023163"/>
    </source>
</evidence>
<dbReference type="Pfam" id="PF14526">
    <property type="entry name" value="Cass2"/>
    <property type="match status" value="1"/>
</dbReference>
<dbReference type="PROSITE" id="PS01124">
    <property type="entry name" value="HTH_ARAC_FAMILY_2"/>
    <property type="match status" value="1"/>
</dbReference>
<sequence>MNGIRRLTLCIDYIEERLDSEINTEDLTAIFCTSKFHLLRTFHMLTGFTLVEYIRNRRLTIAAQELFSQEAKIIDVALKYGYETPESFSKAFQKFHGIRPSEVKKLGKRIKAFPPLSFQIIVKGDEGMDYKIVEKPAFHVIGKGMKVTTRYDENFKRIPEFWQEVNNSETGTLLKNLASSLGMLGICMDFTPDQDSFTYLIGVEKGDHLVPDGMEEKEVPSTTWAVFDVVGSMPDAIQNMTKRIYSEWFPATNYKHAGTAEIEVYPPQKNDPFSVDYKTQIWVPITKG</sequence>
<dbReference type="Proteomes" id="UP001235343">
    <property type="component" value="Unassembled WGS sequence"/>
</dbReference>
<keyword evidence="6" id="KW-1185">Reference proteome</keyword>
<dbReference type="RefSeq" id="WP_285931168.1">
    <property type="nucleotide sequence ID" value="NZ_JASTZU010000023.1"/>
</dbReference>
<dbReference type="InterPro" id="IPR029441">
    <property type="entry name" value="Cass2"/>
</dbReference>
<dbReference type="EMBL" id="JASTZU010000023">
    <property type="protein sequence ID" value="MDL4840164.1"/>
    <property type="molecule type" value="Genomic_DNA"/>
</dbReference>
<dbReference type="SUPFAM" id="SSF55136">
    <property type="entry name" value="Probable bacterial effector-binding domain"/>
    <property type="match status" value="1"/>
</dbReference>
<dbReference type="Gene3D" id="3.20.80.10">
    <property type="entry name" value="Regulatory factor, effector binding domain"/>
    <property type="match status" value="1"/>
</dbReference>
<gene>
    <name evidence="5" type="ORF">QQS35_06790</name>
</gene>
<evidence type="ECO:0000256" key="1">
    <source>
        <dbReference type="ARBA" id="ARBA00023015"/>
    </source>
</evidence>
<evidence type="ECO:0000259" key="4">
    <source>
        <dbReference type="PROSITE" id="PS01124"/>
    </source>
</evidence>
<dbReference type="InterPro" id="IPR050959">
    <property type="entry name" value="MarA-like"/>
</dbReference>
<reference evidence="5 6" key="1">
    <citation type="submission" date="2023-06" db="EMBL/GenBank/DDBJ databases">
        <title>Aquibacillus rhizosphaerae LR5S19.</title>
        <authorList>
            <person name="Sun J.-Q."/>
        </authorList>
    </citation>
    <scope>NUCLEOTIDE SEQUENCE [LARGE SCALE GENOMIC DNA]</scope>
    <source>
        <strain evidence="5 6">LR5S19</strain>
    </source>
</reference>
<dbReference type="InterPro" id="IPR011256">
    <property type="entry name" value="Reg_factor_effector_dom_sf"/>
</dbReference>
<dbReference type="InterPro" id="IPR010499">
    <property type="entry name" value="AraC_E-bd"/>
</dbReference>
<dbReference type="InterPro" id="IPR018060">
    <property type="entry name" value="HTH_AraC"/>
</dbReference>
<name>A0ABT7L2R5_9BACI</name>
<evidence type="ECO:0000313" key="5">
    <source>
        <dbReference type="EMBL" id="MDL4840164.1"/>
    </source>
</evidence>
<dbReference type="InterPro" id="IPR009057">
    <property type="entry name" value="Homeodomain-like_sf"/>
</dbReference>
<evidence type="ECO:0000313" key="6">
    <source>
        <dbReference type="Proteomes" id="UP001235343"/>
    </source>
</evidence>
<dbReference type="InterPro" id="IPR020449">
    <property type="entry name" value="Tscrpt_reg_AraC-type_HTH"/>
</dbReference>
<keyword evidence="1" id="KW-0805">Transcription regulation</keyword>
<organism evidence="5 6">
    <name type="scientific">Aquibacillus rhizosphaerae</name>
    <dbReference type="NCBI Taxonomy" id="3051431"/>
    <lineage>
        <taxon>Bacteria</taxon>
        <taxon>Bacillati</taxon>
        <taxon>Bacillota</taxon>
        <taxon>Bacilli</taxon>
        <taxon>Bacillales</taxon>
        <taxon>Bacillaceae</taxon>
        <taxon>Aquibacillus</taxon>
    </lineage>
</organism>
<dbReference type="SMART" id="SM00871">
    <property type="entry name" value="AraC_E_bind"/>
    <property type="match status" value="1"/>
</dbReference>
<comment type="caution">
    <text evidence="5">The sequence shown here is derived from an EMBL/GenBank/DDBJ whole genome shotgun (WGS) entry which is preliminary data.</text>
</comment>
<dbReference type="PRINTS" id="PR00032">
    <property type="entry name" value="HTHARAC"/>
</dbReference>
<keyword evidence="3" id="KW-0804">Transcription</keyword>
<protein>
    <submittedName>
        <fullName evidence="5">AraC family transcriptional regulator</fullName>
    </submittedName>
</protein>
<dbReference type="PANTHER" id="PTHR47504:SF5">
    <property type="entry name" value="RIGHT ORIGIN-BINDING PROTEIN"/>
    <property type="match status" value="1"/>
</dbReference>
<feature type="domain" description="HTH araC/xylS-type" evidence="4">
    <location>
        <begin position="8"/>
        <end position="106"/>
    </location>
</feature>
<dbReference type="Pfam" id="PF12833">
    <property type="entry name" value="HTH_18"/>
    <property type="match status" value="1"/>
</dbReference>
<keyword evidence="2" id="KW-0238">DNA-binding</keyword>
<dbReference type="Gene3D" id="1.10.10.60">
    <property type="entry name" value="Homeodomain-like"/>
    <property type="match status" value="2"/>
</dbReference>